<dbReference type="GO" id="GO:0043161">
    <property type="term" value="P:proteasome-mediated ubiquitin-dependent protein catabolic process"/>
    <property type="evidence" value="ECO:0007669"/>
    <property type="project" value="TreeGrafter"/>
</dbReference>
<dbReference type="SUPFAM" id="SSF81383">
    <property type="entry name" value="F-box domain"/>
    <property type="match status" value="1"/>
</dbReference>
<dbReference type="PANTHER" id="PTHR24414">
    <property type="entry name" value="F-BOX/KELCH-REPEAT PROTEIN SKIP4"/>
    <property type="match status" value="1"/>
</dbReference>
<dbReference type="GO" id="GO:0005634">
    <property type="term" value="C:nucleus"/>
    <property type="evidence" value="ECO:0007669"/>
    <property type="project" value="TreeGrafter"/>
</dbReference>
<dbReference type="OrthoDB" id="1854110at2759"/>
<comment type="caution">
    <text evidence="1">The sequence shown here is derived from an EMBL/GenBank/DDBJ whole genome shotgun (WGS) entry which is preliminary data.</text>
</comment>
<organism evidence="1 2">
    <name type="scientific">Phtheirospermum japonicum</name>
    <dbReference type="NCBI Taxonomy" id="374723"/>
    <lineage>
        <taxon>Eukaryota</taxon>
        <taxon>Viridiplantae</taxon>
        <taxon>Streptophyta</taxon>
        <taxon>Embryophyta</taxon>
        <taxon>Tracheophyta</taxon>
        <taxon>Spermatophyta</taxon>
        <taxon>Magnoliopsida</taxon>
        <taxon>eudicotyledons</taxon>
        <taxon>Gunneridae</taxon>
        <taxon>Pentapetalae</taxon>
        <taxon>asterids</taxon>
        <taxon>lamiids</taxon>
        <taxon>Lamiales</taxon>
        <taxon>Orobanchaceae</taxon>
        <taxon>Orobanchaceae incertae sedis</taxon>
        <taxon>Phtheirospermum</taxon>
    </lineage>
</organism>
<accession>A0A830CCY1</accession>
<dbReference type="InterPro" id="IPR036047">
    <property type="entry name" value="F-box-like_dom_sf"/>
</dbReference>
<dbReference type="EMBL" id="BMAC01000491">
    <property type="protein sequence ID" value="GFP97470.1"/>
    <property type="molecule type" value="Genomic_DNA"/>
</dbReference>
<reference evidence="1" key="1">
    <citation type="submission" date="2020-07" db="EMBL/GenBank/DDBJ databases">
        <title>Ethylene signaling mediates host invasion by parasitic plants.</title>
        <authorList>
            <person name="Yoshida S."/>
        </authorList>
    </citation>
    <scope>NUCLEOTIDE SEQUENCE</scope>
    <source>
        <strain evidence="1">Okayama</strain>
    </source>
</reference>
<gene>
    <name evidence="1" type="ORF">PHJA_001891100</name>
</gene>
<evidence type="ECO:0000313" key="1">
    <source>
        <dbReference type="EMBL" id="GFP97470.1"/>
    </source>
</evidence>
<dbReference type="GO" id="GO:0005829">
    <property type="term" value="C:cytosol"/>
    <property type="evidence" value="ECO:0007669"/>
    <property type="project" value="TreeGrafter"/>
</dbReference>
<name>A0A830CCY1_9LAMI</name>
<evidence type="ECO:0000313" key="2">
    <source>
        <dbReference type="Proteomes" id="UP000653305"/>
    </source>
</evidence>
<dbReference type="AlphaFoldDB" id="A0A830CCY1"/>
<dbReference type="CDD" id="cd09917">
    <property type="entry name" value="F-box_SF"/>
    <property type="match status" value="1"/>
</dbReference>
<dbReference type="InterPro" id="IPR050354">
    <property type="entry name" value="F-box/kelch-repeat_ARATH"/>
</dbReference>
<keyword evidence="2" id="KW-1185">Reference proteome</keyword>
<proteinExistence type="predicted"/>
<protein>
    <submittedName>
        <fullName evidence="1">F-box/kelch-repeat protein at1g23390</fullName>
    </submittedName>
</protein>
<dbReference type="SUPFAM" id="SSF117281">
    <property type="entry name" value="Kelch motif"/>
    <property type="match status" value="1"/>
</dbReference>
<dbReference type="Gene3D" id="2.120.10.80">
    <property type="entry name" value="Kelch-type beta propeller"/>
    <property type="match status" value="1"/>
</dbReference>
<dbReference type="Proteomes" id="UP000653305">
    <property type="component" value="Unassembled WGS sequence"/>
</dbReference>
<dbReference type="PANTHER" id="PTHR24414:SF44">
    <property type="entry name" value="F-BOX DOMAIN-CONTAINING PROTEIN"/>
    <property type="match status" value="1"/>
</dbReference>
<sequence length="375" mass="41646">MVVTAHKEEQEVEIRGDVLETVLSHVPIVDLVAASHVSKWWSDSVTSSLRHHNPPKPWLILHTQSTRFPYATSAHAYDPRSNIWIKISKPSITHTAALRSAHSNFLYMLSPSEFSFSMDPLSSDWCTVGPPRVWRTDPIVTRVGDSVVVAGGACDFEDDPLAVEIYNLKTRAWRTCESMPGNLKGSASSSWLSAARTADKLIVADKQSGVIHWFDPETRSWSEPATLDPGQPVTSYHIGWSDNNSLLLIGACKIEDADTVKIWRFGEKDVSVMEEIGEMPVEFVSKLKSECVENLSVDIRVAGNIVYVYSTWAAAEVVACEVMRGGACRWWSVGNVVARDEMISKRSVFSCSEVGIEDLQRAMVSKGCRFEVLDV</sequence>
<dbReference type="InterPro" id="IPR015915">
    <property type="entry name" value="Kelch-typ_b-propeller"/>
</dbReference>